<dbReference type="InterPro" id="IPR048469">
    <property type="entry name" value="YchJ-like_M"/>
</dbReference>
<dbReference type="EMBL" id="LAZR01034930">
    <property type="protein sequence ID" value="KKL28906.1"/>
    <property type="molecule type" value="Genomic_DNA"/>
</dbReference>
<organism evidence="2">
    <name type="scientific">marine sediment metagenome</name>
    <dbReference type="NCBI Taxonomy" id="412755"/>
    <lineage>
        <taxon>unclassified sequences</taxon>
        <taxon>metagenomes</taxon>
        <taxon>ecological metagenomes</taxon>
    </lineage>
</organism>
<feature type="domain" description="YchJ-like middle NTF2-like" evidence="1">
    <location>
        <begin position="32"/>
        <end position="60"/>
    </location>
</feature>
<protein>
    <recommendedName>
        <fullName evidence="1">YchJ-like middle NTF2-like domain-containing protein</fullName>
    </recommendedName>
</protein>
<comment type="caution">
    <text evidence="2">The sequence shown here is derived from an EMBL/GenBank/DDBJ whole genome shotgun (WGS) entry which is preliminary data.</text>
</comment>
<feature type="non-terminal residue" evidence="2">
    <location>
        <position position="60"/>
    </location>
</feature>
<proteinExistence type="predicted"/>
<dbReference type="Pfam" id="PF02810">
    <property type="entry name" value="SEC-C"/>
    <property type="match status" value="1"/>
</dbReference>
<gene>
    <name evidence="2" type="ORF">LCGC14_2370490</name>
</gene>
<accession>A0A0F9EGF6</accession>
<dbReference type="Gene3D" id="3.10.450.50">
    <property type="match status" value="1"/>
</dbReference>
<dbReference type="InterPro" id="IPR004027">
    <property type="entry name" value="SEC_C_motif"/>
</dbReference>
<evidence type="ECO:0000259" key="1">
    <source>
        <dbReference type="Pfam" id="PF17775"/>
    </source>
</evidence>
<dbReference type="AlphaFoldDB" id="A0A0F9EGF6"/>
<dbReference type="InterPro" id="IPR032710">
    <property type="entry name" value="NTF2-like_dom_sf"/>
</dbReference>
<reference evidence="2" key="1">
    <citation type="journal article" date="2015" name="Nature">
        <title>Complex archaea that bridge the gap between prokaryotes and eukaryotes.</title>
        <authorList>
            <person name="Spang A."/>
            <person name="Saw J.H."/>
            <person name="Jorgensen S.L."/>
            <person name="Zaremba-Niedzwiedzka K."/>
            <person name="Martijn J."/>
            <person name="Lind A.E."/>
            <person name="van Eijk R."/>
            <person name="Schleper C."/>
            <person name="Guy L."/>
            <person name="Ettema T.J."/>
        </authorList>
    </citation>
    <scope>NUCLEOTIDE SEQUENCE</scope>
</reference>
<sequence length="60" mass="6663">MINVSLPCPCCSNQTYQKCCQKLHNGDLTAASAEQLMRSRYSAFVVGDIGYLIKTLHPDK</sequence>
<dbReference type="SUPFAM" id="SSF54427">
    <property type="entry name" value="NTF2-like"/>
    <property type="match status" value="1"/>
</dbReference>
<dbReference type="Pfam" id="PF17775">
    <property type="entry name" value="YchJ_M-like"/>
    <property type="match status" value="1"/>
</dbReference>
<evidence type="ECO:0000313" key="2">
    <source>
        <dbReference type="EMBL" id="KKL28906.1"/>
    </source>
</evidence>
<name>A0A0F9EGF6_9ZZZZ</name>